<keyword evidence="3" id="KW-1185">Reference proteome</keyword>
<gene>
    <name evidence="2" type="ORF">KZO77_10590</name>
</gene>
<keyword evidence="1" id="KW-0732">Signal</keyword>
<sequence length="240" mass="25961">MKKRLLSTLFIMCVASSFAQSNQVVKEPEFINNYCLLTSDSSFVVLPKESGTIKSHQNKVSKWSKIVGGVSSAVGAAGLIVGVNANSIGALSTGVKTMTTASGVSQMADAAGSLAGANGMDIVFEGPHSSYVIPKDMKTISLVIKAKDNESDPMELYRIVRFNSSKKDRRIQWMEFSPTLLGSEKVQKSGYVNFVAHKYGSQSYILTFPENEMIPGEYGIFFFSIINGTTIPVGTFSIPK</sequence>
<dbReference type="RefSeq" id="WP_219433923.1">
    <property type="nucleotide sequence ID" value="NZ_JAHXCP010000023.1"/>
</dbReference>
<feature type="chain" id="PRO_5047409235" evidence="1">
    <location>
        <begin position="20"/>
        <end position="240"/>
    </location>
</feature>
<proteinExistence type="predicted"/>
<reference evidence="2 3" key="1">
    <citation type="submission" date="2021-07" db="EMBL/GenBank/DDBJ databases">
        <title>Genomic diversity and antimicrobial resistance of Prevotella spp. isolated from chronic lung disease airways.</title>
        <authorList>
            <person name="Webb K.A."/>
            <person name="Olagoke O.S."/>
            <person name="Baird T."/>
            <person name="Neill J."/>
            <person name="Pham A."/>
            <person name="Wells T.J."/>
            <person name="Ramsay K.A."/>
            <person name="Bell S.C."/>
            <person name="Sarovich D.S."/>
            <person name="Price E.P."/>
        </authorList>
    </citation>
    <scope>NUCLEOTIDE SEQUENCE [LARGE SCALE GENOMIC DNA]</scope>
    <source>
        <strain evidence="2 3">SCHI0027.S.6</strain>
    </source>
</reference>
<accession>A0ABS6Y9Z1</accession>
<evidence type="ECO:0000256" key="1">
    <source>
        <dbReference type="SAM" id="SignalP"/>
    </source>
</evidence>
<comment type="caution">
    <text evidence="2">The sequence shown here is derived from an EMBL/GenBank/DDBJ whole genome shotgun (WGS) entry which is preliminary data.</text>
</comment>
<feature type="signal peptide" evidence="1">
    <location>
        <begin position="1"/>
        <end position="19"/>
    </location>
</feature>
<protein>
    <submittedName>
        <fullName evidence="2">Uncharacterized protein</fullName>
    </submittedName>
</protein>
<organism evidence="2 3">
    <name type="scientific">Prevotella melaninogenica</name>
    <dbReference type="NCBI Taxonomy" id="28132"/>
    <lineage>
        <taxon>Bacteria</taxon>
        <taxon>Pseudomonadati</taxon>
        <taxon>Bacteroidota</taxon>
        <taxon>Bacteroidia</taxon>
        <taxon>Bacteroidales</taxon>
        <taxon>Prevotellaceae</taxon>
        <taxon>Prevotella</taxon>
    </lineage>
</organism>
<name>A0ABS6Y9Z1_9BACT</name>
<dbReference type="Proteomes" id="UP000812077">
    <property type="component" value="Unassembled WGS sequence"/>
</dbReference>
<evidence type="ECO:0000313" key="2">
    <source>
        <dbReference type="EMBL" id="MBW4755466.1"/>
    </source>
</evidence>
<evidence type="ECO:0000313" key="3">
    <source>
        <dbReference type="Proteomes" id="UP000812077"/>
    </source>
</evidence>
<dbReference type="EMBL" id="JAHXCP010000023">
    <property type="protein sequence ID" value="MBW4755466.1"/>
    <property type="molecule type" value="Genomic_DNA"/>
</dbReference>